<gene>
    <name evidence="6" type="ORF">ACD_4C00343G0003</name>
</gene>
<dbReference type="Pfam" id="PF01063">
    <property type="entry name" value="Aminotran_4"/>
    <property type="match status" value="1"/>
</dbReference>
<evidence type="ECO:0000256" key="4">
    <source>
        <dbReference type="ARBA" id="ARBA00022679"/>
    </source>
</evidence>
<dbReference type="GO" id="GO:0009081">
    <property type="term" value="P:branched-chain amino acid metabolic process"/>
    <property type="evidence" value="ECO:0007669"/>
    <property type="project" value="InterPro"/>
</dbReference>
<reference evidence="6" key="1">
    <citation type="journal article" date="2012" name="Science">
        <title>Fermentation, hydrogen, and sulfur metabolism in multiple uncultivated bacterial phyla.</title>
        <authorList>
            <person name="Wrighton K.C."/>
            <person name="Thomas B.C."/>
            <person name="Sharon I."/>
            <person name="Miller C.S."/>
            <person name="Castelle C.J."/>
            <person name="VerBerkmoes N.C."/>
            <person name="Wilkins M.J."/>
            <person name="Hettich R.L."/>
            <person name="Lipton M.S."/>
            <person name="Williams K.H."/>
            <person name="Long P.E."/>
            <person name="Banfield J.F."/>
        </authorList>
    </citation>
    <scope>NUCLEOTIDE SEQUENCE [LARGE SCALE GENOMIC DNA]</scope>
</reference>
<dbReference type="InterPro" id="IPR043131">
    <property type="entry name" value="BCAT-like_N"/>
</dbReference>
<comment type="similarity">
    <text evidence="2">Belongs to the class-IV pyridoxal-phosphate-dependent aminotransferase family.</text>
</comment>
<dbReference type="InterPro" id="IPR001544">
    <property type="entry name" value="Aminotrans_IV"/>
</dbReference>
<dbReference type="GO" id="GO:0004084">
    <property type="term" value="F:branched-chain-amino-acid transaminase activity"/>
    <property type="evidence" value="ECO:0007669"/>
    <property type="project" value="InterPro"/>
</dbReference>
<dbReference type="SUPFAM" id="SSF56752">
    <property type="entry name" value="D-aminoacid aminotransferase-like PLP-dependent enzymes"/>
    <property type="match status" value="1"/>
</dbReference>
<evidence type="ECO:0000256" key="3">
    <source>
        <dbReference type="ARBA" id="ARBA00022576"/>
    </source>
</evidence>
<dbReference type="PANTHER" id="PTHR42825">
    <property type="entry name" value="AMINO ACID AMINOTRANSFERASE"/>
    <property type="match status" value="1"/>
</dbReference>
<dbReference type="InterPro" id="IPR036038">
    <property type="entry name" value="Aminotransferase-like"/>
</dbReference>
<dbReference type="EMBL" id="AMFJ01000859">
    <property type="protein sequence ID" value="EKE26293.1"/>
    <property type="molecule type" value="Genomic_DNA"/>
</dbReference>
<dbReference type="Gene3D" id="3.20.10.10">
    <property type="entry name" value="D-amino Acid Aminotransferase, subunit A, domain 2"/>
    <property type="match status" value="1"/>
</dbReference>
<keyword evidence="4" id="KW-0808">Transferase</keyword>
<keyword evidence="5" id="KW-0663">Pyridoxal phosphate</keyword>
<evidence type="ECO:0000256" key="5">
    <source>
        <dbReference type="ARBA" id="ARBA00022898"/>
    </source>
</evidence>
<accession>K2FTQ1</accession>
<proteinExistence type="inferred from homology"/>
<keyword evidence="3" id="KW-0032">Aminotransferase</keyword>
<comment type="cofactor">
    <cofactor evidence="1">
        <name>pyridoxal 5'-phosphate</name>
        <dbReference type="ChEBI" id="CHEBI:597326"/>
    </cofactor>
</comment>
<dbReference type="InterPro" id="IPR005786">
    <property type="entry name" value="B_amino_transII"/>
</dbReference>
<dbReference type="PANTHER" id="PTHR42825:SF2">
    <property type="entry name" value="BRANCHED-CHAIN-AMINO-ACID AMINOTRANSFERASE 3, CHLOROPLASTIC-RELATED"/>
    <property type="match status" value="1"/>
</dbReference>
<dbReference type="InterPro" id="IPR043132">
    <property type="entry name" value="BCAT-like_C"/>
</dbReference>
<sequence length="197" mass="24116">MWLNPAWAKTETVISVWKWWKYLSENPIKVRISKIRRIHPSTTDMWAKISWNYANSILVSQETKKTWFDEWLLLDTEWFIAEWPGENIFFVKWNEIHTPELWTILPWITRNSIINLLKNEFWINVIERKIKPSELWDFDWAFFTWTAAEVTPIWSITSEAGETFSFNSWNDSLVWKIKTLYWDVVTWKNVKYLDWLF</sequence>
<evidence type="ECO:0000256" key="2">
    <source>
        <dbReference type="ARBA" id="ARBA00009320"/>
    </source>
</evidence>
<comment type="caution">
    <text evidence="6">The sequence shown here is derived from an EMBL/GenBank/DDBJ whole genome shotgun (WGS) entry which is preliminary data.</text>
</comment>
<name>K2FTQ1_9BACT</name>
<protein>
    <submittedName>
        <fullName evidence="6">Uncharacterized protein</fullName>
    </submittedName>
</protein>
<evidence type="ECO:0000313" key="6">
    <source>
        <dbReference type="EMBL" id="EKE26293.1"/>
    </source>
</evidence>
<evidence type="ECO:0000256" key="1">
    <source>
        <dbReference type="ARBA" id="ARBA00001933"/>
    </source>
</evidence>
<organism evidence="6">
    <name type="scientific">uncultured bacterium</name>
    <name type="common">gcode 4</name>
    <dbReference type="NCBI Taxonomy" id="1234023"/>
    <lineage>
        <taxon>Bacteria</taxon>
        <taxon>environmental samples</taxon>
    </lineage>
</organism>
<dbReference type="AlphaFoldDB" id="K2FTQ1"/>
<dbReference type="Gene3D" id="3.30.470.10">
    <property type="match status" value="1"/>
</dbReference>